<keyword evidence="2" id="KW-1185">Reference proteome</keyword>
<dbReference type="Proteomes" id="UP000265520">
    <property type="component" value="Unassembled WGS sequence"/>
</dbReference>
<evidence type="ECO:0000313" key="1">
    <source>
        <dbReference type="EMBL" id="MCI48158.1"/>
    </source>
</evidence>
<protein>
    <submittedName>
        <fullName evidence="1">Uncharacterized protein</fullName>
    </submittedName>
</protein>
<dbReference type="EMBL" id="LXQA010382436">
    <property type="protein sequence ID" value="MCI48158.1"/>
    <property type="molecule type" value="Genomic_DNA"/>
</dbReference>
<comment type="caution">
    <text evidence="1">The sequence shown here is derived from an EMBL/GenBank/DDBJ whole genome shotgun (WGS) entry which is preliminary data.</text>
</comment>
<dbReference type="AlphaFoldDB" id="A0A392SH02"/>
<reference evidence="1 2" key="1">
    <citation type="journal article" date="2018" name="Front. Plant Sci.">
        <title>Red Clover (Trifolium pratense) and Zigzag Clover (T. medium) - A Picture of Genomic Similarities and Differences.</title>
        <authorList>
            <person name="Dluhosova J."/>
            <person name="Istvanek J."/>
            <person name="Nedelnik J."/>
            <person name="Repkova J."/>
        </authorList>
    </citation>
    <scope>NUCLEOTIDE SEQUENCE [LARGE SCALE GENOMIC DNA]</scope>
    <source>
        <strain evidence="2">cv. 10/8</strain>
        <tissue evidence="1">Leaf</tissue>
    </source>
</reference>
<organism evidence="1 2">
    <name type="scientific">Trifolium medium</name>
    <dbReference type="NCBI Taxonomy" id="97028"/>
    <lineage>
        <taxon>Eukaryota</taxon>
        <taxon>Viridiplantae</taxon>
        <taxon>Streptophyta</taxon>
        <taxon>Embryophyta</taxon>
        <taxon>Tracheophyta</taxon>
        <taxon>Spermatophyta</taxon>
        <taxon>Magnoliopsida</taxon>
        <taxon>eudicotyledons</taxon>
        <taxon>Gunneridae</taxon>
        <taxon>Pentapetalae</taxon>
        <taxon>rosids</taxon>
        <taxon>fabids</taxon>
        <taxon>Fabales</taxon>
        <taxon>Fabaceae</taxon>
        <taxon>Papilionoideae</taxon>
        <taxon>50 kb inversion clade</taxon>
        <taxon>NPAAA clade</taxon>
        <taxon>Hologalegina</taxon>
        <taxon>IRL clade</taxon>
        <taxon>Trifolieae</taxon>
        <taxon>Trifolium</taxon>
    </lineage>
</organism>
<sequence length="28" mass="3150">IVCGVVTLVCDMRMDDVDANFLLGEEYE</sequence>
<name>A0A392SH02_9FABA</name>
<evidence type="ECO:0000313" key="2">
    <source>
        <dbReference type="Proteomes" id="UP000265520"/>
    </source>
</evidence>
<proteinExistence type="predicted"/>
<feature type="non-terminal residue" evidence="1">
    <location>
        <position position="1"/>
    </location>
</feature>
<accession>A0A392SH02</accession>